<keyword evidence="6" id="KW-0812">Transmembrane</keyword>
<dbReference type="EMBL" id="JBJKFK010000114">
    <property type="protein sequence ID" value="KAL3319651.1"/>
    <property type="molecule type" value="Genomic_DNA"/>
</dbReference>
<keyword evidence="2" id="KW-0645">Protease</keyword>
<feature type="transmembrane region" description="Helical" evidence="6">
    <location>
        <begin position="85"/>
        <end position="103"/>
    </location>
</feature>
<proteinExistence type="inferred from homology"/>
<name>A0ABD2QJD4_9PLAT</name>
<keyword evidence="5" id="KW-0325">Glycoprotein</keyword>
<dbReference type="Gene3D" id="1.20.120.980">
    <property type="entry name" value="Serine carboxypeptidase S28, SKS domain"/>
    <property type="match status" value="1"/>
</dbReference>
<dbReference type="Proteomes" id="UP001626550">
    <property type="component" value="Unassembled WGS sequence"/>
</dbReference>
<keyword evidence="4" id="KW-0378">Hydrolase</keyword>
<dbReference type="Gene3D" id="3.40.50.1820">
    <property type="entry name" value="alpha/beta hydrolase"/>
    <property type="match status" value="1"/>
</dbReference>
<evidence type="ECO:0000313" key="9">
    <source>
        <dbReference type="Proteomes" id="UP001626550"/>
    </source>
</evidence>
<evidence type="ECO:0000313" key="8">
    <source>
        <dbReference type="EMBL" id="KAL3319651.1"/>
    </source>
</evidence>
<dbReference type="InterPro" id="IPR008758">
    <property type="entry name" value="Peptidase_S28"/>
</dbReference>
<evidence type="ECO:0000259" key="7">
    <source>
        <dbReference type="Pfam" id="PF10277"/>
    </source>
</evidence>
<accession>A0ABD2QJD4</accession>
<dbReference type="GO" id="GO:0006508">
    <property type="term" value="P:proteolysis"/>
    <property type="evidence" value="ECO:0007669"/>
    <property type="project" value="UniProtKB-KW"/>
</dbReference>
<dbReference type="Pfam" id="PF05577">
    <property type="entry name" value="Peptidase_S28"/>
    <property type="match status" value="1"/>
</dbReference>
<dbReference type="AlphaFoldDB" id="A0ABD2QJD4"/>
<sequence>MTYIKLPYPFVYSTYVLTFLNIGEVLALLSLTYVPSDVNYDWHRNSFVLFGILTCLFIFFDRYVVYLGFDRLPKYVLVNYKEKNLLFHFYLLLAFCILLSYSVHIKYCPPQAYSLFSLFEYLLVFDYIAYQYYCFSSFKAVPLRRICSFFRFSGVASLAQPGYSYRVKGEVPYPPKSGFIEQRIDHFNFGSWAGNKFTQRYLYDDRFWDGNGPIFFYCGNEGSIESFWNNTGFVFEIAVSFKALVVFGEHRYYGESLPFGDPSLTFKQPYIQFLSIEQAMADYAYMIPEIQLIFKAENSPVIAFGGSYGGLLAAYMRAKYPHIVDGAIAASAPVYWTVGLKNIHGFFEDTTKNFDQADPKCAPAIKRAYDTILSKASTDTGLQEISTEMRLCSSLKSKSDLDLMLRWSRNAFVMMAMMDYPYPTEFMAPLPGNPVNVSCERAIKAGSDIGALREAVSVMYPYTTDLNSNQCFPYVDQYIPCADITGCGLGPDAWAWDFQSCTEIHLYDPSNHTSQDMFPDIPLTYEEVNQYCKTRWSVTRLDKQLATFFGPELWKQSSNIVFSNGRRDPWMNESVIAVVIDGGAHHLDLRESNPKDPESVKEARKLEILQITKWVNQAKGKKTAGSVLGNLQLKFQQAAVQEALRESAAAMQAN</sequence>
<comment type="similarity">
    <text evidence="1">Belongs to the peptidase S28 family.</text>
</comment>
<dbReference type="PANTHER" id="PTHR11010">
    <property type="entry name" value="PROTEASE S28 PRO-X CARBOXYPEPTIDASE-RELATED"/>
    <property type="match status" value="1"/>
</dbReference>
<keyword evidence="3" id="KW-0732">Signal</keyword>
<evidence type="ECO:0000256" key="4">
    <source>
        <dbReference type="ARBA" id="ARBA00022801"/>
    </source>
</evidence>
<dbReference type="InterPro" id="IPR042269">
    <property type="entry name" value="Ser_carbopepase_S28_SKS"/>
</dbReference>
<dbReference type="InterPro" id="IPR029058">
    <property type="entry name" value="AB_hydrolase_fold"/>
</dbReference>
<comment type="caution">
    <text evidence="8">The sequence shown here is derived from an EMBL/GenBank/DDBJ whole genome shotgun (WGS) entry which is preliminary data.</text>
</comment>
<keyword evidence="6" id="KW-0472">Membrane</keyword>
<dbReference type="GO" id="GO:0008233">
    <property type="term" value="F:peptidase activity"/>
    <property type="evidence" value="ECO:0007669"/>
    <property type="project" value="UniProtKB-KW"/>
</dbReference>
<reference evidence="8 9" key="1">
    <citation type="submission" date="2024-11" db="EMBL/GenBank/DDBJ databases">
        <title>Adaptive evolution of stress response genes in parasites aligns with host niche diversity.</title>
        <authorList>
            <person name="Hahn C."/>
            <person name="Resl P."/>
        </authorList>
    </citation>
    <scope>NUCLEOTIDE SEQUENCE [LARGE SCALE GENOMIC DNA]</scope>
    <source>
        <strain evidence="8">EGGRZ-B1_66</strain>
        <tissue evidence="8">Body</tissue>
    </source>
</reference>
<feature type="transmembrane region" description="Helical" evidence="6">
    <location>
        <begin position="46"/>
        <end position="65"/>
    </location>
</feature>
<evidence type="ECO:0000256" key="3">
    <source>
        <dbReference type="ARBA" id="ARBA00022729"/>
    </source>
</evidence>
<evidence type="ECO:0000256" key="2">
    <source>
        <dbReference type="ARBA" id="ARBA00022670"/>
    </source>
</evidence>
<evidence type="ECO:0000256" key="1">
    <source>
        <dbReference type="ARBA" id="ARBA00011079"/>
    </source>
</evidence>
<keyword evidence="6" id="KW-1133">Transmembrane helix</keyword>
<organism evidence="8 9">
    <name type="scientific">Cichlidogyrus casuarinus</name>
    <dbReference type="NCBI Taxonomy" id="1844966"/>
    <lineage>
        <taxon>Eukaryota</taxon>
        <taxon>Metazoa</taxon>
        <taxon>Spiralia</taxon>
        <taxon>Lophotrochozoa</taxon>
        <taxon>Platyhelminthes</taxon>
        <taxon>Monogenea</taxon>
        <taxon>Monopisthocotylea</taxon>
        <taxon>Dactylogyridea</taxon>
        <taxon>Ancyrocephalidae</taxon>
        <taxon>Cichlidogyrus</taxon>
    </lineage>
</organism>
<dbReference type="Pfam" id="PF10277">
    <property type="entry name" value="Frag1"/>
    <property type="match status" value="1"/>
</dbReference>
<feature type="transmembrane region" description="Helical" evidence="6">
    <location>
        <begin position="12"/>
        <end position="34"/>
    </location>
</feature>
<feature type="domain" description="CWH43-like N-terminal" evidence="7">
    <location>
        <begin position="14"/>
        <end position="133"/>
    </location>
</feature>
<gene>
    <name evidence="8" type="primary">DPP7</name>
    <name evidence="8" type="ORF">Ciccas_001673</name>
</gene>
<dbReference type="InterPro" id="IPR019402">
    <property type="entry name" value="CWH43_N"/>
</dbReference>
<keyword evidence="9" id="KW-1185">Reference proteome</keyword>
<dbReference type="SUPFAM" id="SSF53474">
    <property type="entry name" value="alpha/beta-Hydrolases"/>
    <property type="match status" value="1"/>
</dbReference>
<evidence type="ECO:0000256" key="6">
    <source>
        <dbReference type="SAM" id="Phobius"/>
    </source>
</evidence>
<dbReference type="PANTHER" id="PTHR11010:SF107">
    <property type="entry name" value="DIPEPTIDYL PEPTIDASE 2"/>
    <property type="match status" value="1"/>
</dbReference>
<protein>
    <submittedName>
        <fullName evidence="8">Dipeptidyl peptidase 2</fullName>
    </submittedName>
</protein>
<feature type="transmembrane region" description="Helical" evidence="6">
    <location>
        <begin position="115"/>
        <end position="133"/>
    </location>
</feature>
<evidence type="ECO:0000256" key="5">
    <source>
        <dbReference type="ARBA" id="ARBA00023180"/>
    </source>
</evidence>